<dbReference type="Gene3D" id="3.50.30.60">
    <property type="entry name" value="LD-carboxypeptidase A C-terminal domain-like"/>
    <property type="match status" value="1"/>
</dbReference>
<feature type="domain" description="LD-carboxypeptidase C-terminal" evidence="9">
    <location>
        <begin position="216"/>
        <end position="332"/>
    </location>
</feature>
<dbReference type="Pfam" id="PF17676">
    <property type="entry name" value="Peptidase_S66C"/>
    <property type="match status" value="1"/>
</dbReference>
<feature type="active site" description="Charge relay system" evidence="6">
    <location>
        <position position="247"/>
    </location>
</feature>
<evidence type="ECO:0000256" key="4">
    <source>
        <dbReference type="ARBA" id="ARBA00022801"/>
    </source>
</evidence>
<protein>
    <submittedName>
        <fullName evidence="10">Muramoyltetrapeptide carboxypeptidase</fullName>
    </submittedName>
</protein>
<dbReference type="SUPFAM" id="SSF52317">
    <property type="entry name" value="Class I glutamine amidotransferase-like"/>
    <property type="match status" value="1"/>
</dbReference>
<evidence type="ECO:0000259" key="9">
    <source>
        <dbReference type="Pfam" id="PF17676"/>
    </source>
</evidence>
<accession>A0A090ABX0</accession>
<keyword evidence="11" id="KW-1185">Reference proteome</keyword>
<evidence type="ECO:0000313" key="11">
    <source>
        <dbReference type="Proteomes" id="UP000031623"/>
    </source>
</evidence>
<sequence length="348" mass="37998">MQRRSFFSTTLGMALASPLWSSQLSYAQTTSSTPIIRPKVLSKGDTVGVIASGTAVPDPDRILEAQRILNYFNLKMKLGKYVNQGSGYKTRSIKERLANLHEMFSDPEVKAIFELRGGYGSIQLLDHINYDLIKQNPKIFFGFSDITALHLAIHKQTGLVTFHGPVLLSPFKGYTADYFQKAIFATAPLGELTNSTDEQDIKPKHPLRTITAGKAQGELIGGNLSLVTSLMGTPYEIDTKGKILFLEETGEQPYRIDRMLTQLRLAGKLGQAAGIIIGECNDCDSTGYTWDYSLGEVLDSILGDLNIPVLYGLTIGHTSEQLTLPIGVAAQLDANRGVVKVLATGVIE</sequence>
<organism evidence="10 11">
    <name type="scientific">Thioploca ingrica</name>
    <dbReference type="NCBI Taxonomy" id="40754"/>
    <lineage>
        <taxon>Bacteria</taxon>
        <taxon>Pseudomonadati</taxon>
        <taxon>Pseudomonadota</taxon>
        <taxon>Gammaproteobacteria</taxon>
        <taxon>Thiotrichales</taxon>
        <taxon>Thiotrichaceae</taxon>
        <taxon>Thioploca</taxon>
    </lineage>
</organism>
<dbReference type="InterPro" id="IPR003507">
    <property type="entry name" value="S66_fam"/>
</dbReference>
<dbReference type="InterPro" id="IPR040449">
    <property type="entry name" value="Peptidase_S66_N"/>
</dbReference>
<gene>
    <name evidence="10" type="ORF">THII_0881</name>
</gene>
<dbReference type="KEGG" id="tig:THII_0881"/>
<evidence type="ECO:0000259" key="8">
    <source>
        <dbReference type="Pfam" id="PF02016"/>
    </source>
</evidence>
<proteinExistence type="inferred from homology"/>
<keyword evidence="3" id="KW-0645">Protease</keyword>
<dbReference type="GO" id="GO:0004180">
    <property type="term" value="F:carboxypeptidase activity"/>
    <property type="evidence" value="ECO:0007669"/>
    <property type="project" value="UniProtKB-KW"/>
</dbReference>
<keyword evidence="4" id="KW-0378">Hydrolase</keyword>
<feature type="domain" description="LD-carboxypeptidase N-terminal" evidence="8">
    <location>
        <begin position="47"/>
        <end position="164"/>
    </location>
</feature>
<keyword evidence="5" id="KW-0720">Serine protease</keyword>
<feature type="active site" description="Nucleophile" evidence="6">
    <location>
        <position position="144"/>
    </location>
</feature>
<dbReference type="PANTHER" id="PTHR30237">
    <property type="entry name" value="MURAMOYLTETRAPEPTIDE CARBOXYPEPTIDASE"/>
    <property type="match status" value="1"/>
</dbReference>
<evidence type="ECO:0000256" key="6">
    <source>
        <dbReference type="PIRSR" id="PIRSR028757-1"/>
    </source>
</evidence>
<dbReference type="EMBL" id="AP014633">
    <property type="protein sequence ID" value="BAP55178.1"/>
    <property type="molecule type" value="Genomic_DNA"/>
</dbReference>
<comment type="similarity">
    <text evidence="1">Belongs to the peptidase S66 family.</text>
</comment>
<dbReference type="PIRSF" id="PIRSF028757">
    <property type="entry name" value="LD-carboxypeptidase"/>
    <property type="match status" value="1"/>
</dbReference>
<dbReference type="Gene3D" id="3.40.50.10740">
    <property type="entry name" value="Class I glutamine amidotransferase-like"/>
    <property type="match status" value="1"/>
</dbReference>
<evidence type="ECO:0000256" key="2">
    <source>
        <dbReference type="ARBA" id="ARBA00022645"/>
    </source>
</evidence>
<keyword evidence="2 10" id="KW-0121">Carboxypeptidase</keyword>
<evidence type="ECO:0000256" key="1">
    <source>
        <dbReference type="ARBA" id="ARBA00010233"/>
    </source>
</evidence>
<dbReference type="InterPro" id="IPR027461">
    <property type="entry name" value="Carboxypeptidase_A_C_sf"/>
</dbReference>
<evidence type="ECO:0000313" key="10">
    <source>
        <dbReference type="EMBL" id="BAP55178.1"/>
    </source>
</evidence>
<dbReference type="PANTHER" id="PTHR30237:SF2">
    <property type="entry name" value="MUREIN TETRAPEPTIDE CARBOXYPEPTIDASE"/>
    <property type="match status" value="1"/>
</dbReference>
<dbReference type="InterPro" id="IPR027478">
    <property type="entry name" value="LdcA_N"/>
</dbReference>
<dbReference type="GO" id="GO:0006508">
    <property type="term" value="P:proteolysis"/>
    <property type="evidence" value="ECO:0007669"/>
    <property type="project" value="UniProtKB-KW"/>
</dbReference>
<dbReference type="Proteomes" id="UP000031623">
    <property type="component" value="Chromosome"/>
</dbReference>
<dbReference type="HOGENOM" id="CLU_034346_3_1_6"/>
<dbReference type="Pfam" id="PF02016">
    <property type="entry name" value="Peptidase_S66"/>
    <property type="match status" value="1"/>
</dbReference>
<dbReference type="InterPro" id="IPR040921">
    <property type="entry name" value="Peptidase_S66C"/>
</dbReference>
<feature type="active site" description="Charge relay system" evidence="6">
    <location>
        <position position="317"/>
    </location>
</feature>
<dbReference type="CDD" id="cd07025">
    <property type="entry name" value="Peptidase_S66"/>
    <property type="match status" value="1"/>
</dbReference>
<reference evidence="10" key="1">
    <citation type="journal article" date="2014" name="ISME J.">
        <title>Ecophysiology of Thioploca ingrica as revealed by the complete genome sequence supplemented with proteomic evidence.</title>
        <authorList>
            <person name="Kojima H."/>
            <person name="Ogura Y."/>
            <person name="Yamamoto N."/>
            <person name="Togashi T."/>
            <person name="Mori H."/>
            <person name="Watanabe T."/>
            <person name="Nemoto F."/>
            <person name="Kurokawa K."/>
            <person name="Hayashi T."/>
            <person name="Fukui M."/>
        </authorList>
    </citation>
    <scope>NUCLEOTIDE SEQUENCE [LARGE SCALE GENOMIC DNA]</scope>
</reference>
<evidence type="ECO:0000256" key="3">
    <source>
        <dbReference type="ARBA" id="ARBA00022670"/>
    </source>
</evidence>
<dbReference type="InterPro" id="IPR029062">
    <property type="entry name" value="Class_I_gatase-like"/>
</dbReference>
<name>A0A090ABX0_9GAMM</name>
<dbReference type="STRING" id="40754.THII_0881"/>
<dbReference type="SUPFAM" id="SSF141986">
    <property type="entry name" value="LD-carboxypeptidase A C-terminal domain-like"/>
    <property type="match status" value="1"/>
</dbReference>
<keyword evidence="7" id="KW-0732">Signal</keyword>
<evidence type="ECO:0000256" key="7">
    <source>
        <dbReference type="SAM" id="SignalP"/>
    </source>
</evidence>
<evidence type="ECO:0000256" key="5">
    <source>
        <dbReference type="ARBA" id="ARBA00022825"/>
    </source>
</evidence>
<feature type="chain" id="PRO_5001852756" evidence="7">
    <location>
        <begin position="28"/>
        <end position="348"/>
    </location>
</feature>
<feature type="signal peptide" evidence="7">
    <location>
        <begin position="1"/>
        <end position="27"/>
    </location>
</feature>
<dbReference type="AlphaFoldDB" id="A0A090ABX0"/>
<dbReference type="GO" id="GO:0008236">
    <property type="term" value="F:serine-type peptidase activity"/>
    <property type="evidence" value="ECO:0007669"/>
    <property type="project" value="UniProtKB-KW"/>
</dbReference>